<reference evidence="2" key="2">
    <citation type="submission" date="2020-05" db="EMBL/GenBank/DDBJ databases">
        <authorList>
            <person name="Kim H.-S."/>
            <person name="Proctor R.H."/>
            <person name="Brown D.W."/>
        </authorList>
    </citation>
    <scope>NUCLEOTIDE SEQUENCE</scope>
    <source>
        <strain evidence="2">NRRL 45417</strain>
    </source>
</reference>
<dbReference type="Proteomes" id="UP000604273">
    <property type="component" value="Unassembled WGS sequence"/>
</dbReference>
<comment type="similarity">
    <text evidence="1">Belongs to the fungal fucose-specific lectin family.</text>
</comment>
<dbReference type="EMBL" id="JABFAI010000095">
    <property type="protein sequence ID" value="KAF4955699.1"/>
    <property type="molecule type" value="Genomic_DNA"/>
</dbReference>
<dbReference type="SUPFAM" id="SSF89372">
    <property type="entry name" value="Fucose-specific lectin"/>
    <property type="match status" value="1"/>
</dbReference>
<dbReference type="Pfam" id="PF07938">
    <property type="entry name" value="Fungal_lectin"/>
    <property type="match status" value="1"/>
</dbReference>
<evidence type="ECO:0000256" key="1">
    <source>
        <dbReference type="ARBA" id="ARBA00009042"/>
    </source>
</evidence>
<comment type="caution">
    <text evidence="2">The sequence shown here is derived from an EMBL/GenBank/DDBJ whole genome shotgun (WGS) entry which is preliminary data.</text>
</comment>
<proteinExistence type="inferred from homology"/>
<evidence type="ECO:0000313" key="2">
    <source>
        <dbReference type="EMBL" id="KAF4955699.1"/>
    </source>
</evidence>
<gene>
    <name evidence="2" type="ORF">FGADI_4392</name>
</gene>
<sequence length="193" mass="21508">MGITLPEDVVAIDTGNKSLLFYVAPDDNSDNRLSYLESPNQTGVGNYSVVKIESARDTRENKTKNIIVSNQNKQVAAITWKGSQGTEIRVYYVSRGSELLREVCKSGDSDWYIGALSYYADISNPFKIVPGTSISASVNKISDSDYNLRVFAVEEGKAIKGNNQIYVYKFKHEKQSNQYTWDGGSISSKITEY</sequence>
<dbReference type="OrthoDB" id="4652505at2759"/>
<dbReference type="InterPro" id="IPR012475">
    <property type="entry name" value="Fungal_lectin"/>
</dbReference>
<name>A0A8H4WZN8_9HYPO</name>
<dbReference type="AlphaFoldDB" id="A0A8H4WZN8"/>
<accession>A0A8H4WZN8</accession>
<dbReference type="Gene3D" id="2.120.10.70">
    <property type="entry name" value="Fucose-specific lectin"/>
    <property type="match status" value="1"/>
</dbReference>
<protein>
    <recommendedName>
        <fullName evidence="4">Fucose-specific lectin</fullName>
    </recommendedName>
</protein>
<evidence type="ECO:0000313" key="3">
    <source>
        <dbReference type="Proteomes" id="UP000604273"/>
    </source>
</evidence>
<keyword evidence="3" id="KW-1185">Reference proteome</keyword>
<organism evidence="2 3">
    <name type="scientific">Fusarium gaditjirri</name>
    <dbReference type="NCBI Taxonomy" id="282569"/>
    <lineage>
        <taxon>Eukaryota</taxon>
        <taxon>Fungi</taxon>
        <taxon>Dikarya</taxon>
        <taxon>Ascomycota</taxon>
        <taxon>Pezizomycotina</taxon>
        <taxon>Sordariomycetes</taxon>
        <taxon>Hypocreomycetidae</taxon>
        <taxon>Hypocreales</taxon>
        <taxon>Nectriaceae</taxon>
        <taxon>Fusarium</taxon>
        <taxon>Fusarium nisikadoi species complex</taxon>
    </lineage>
</organism>
<reference evidence="2" key="1">
    <citation type="journal article" date="2020" name="BMC Genomics">
        <title>Correction to: Identification and distribution of gene clusters required for synthesis of sphingolipid metabolism inhibitors in diverse species of the filamentous fungus Fusarium.</title>
        <authorList>
            <person name="Kim H.S."/>
            <person name="Lohmar J.M."/>
            <person name="Busman M."/>
            <person name="Brown D.W."/>
            <person name="Naumann T.A."/>
            <person name="Divon H.H."/>
            <person name="Lysoe E."/>
            <person name="Uhlig S."/>
            <person name="Proctor R.H."/>
        </authorList>
    </citation>
    <scope>NUCLEOTIDE SEQUENCE</scope>
    <source>
        <strain evidence="2">NRRL 45417</strain>
    </source>
</reference>
<evidence type="ECO:0008006" key="4">
    <source>
        <dbReference type="Google" id="ProtNLM"/>
    </source>
</evidence>